<comment type="caution">
    <text evidence="2">The sequence shown here is derived from an EMBL/GenBank/DDBJ whole genome shotgun (WGS) entry which is preliminary data.</text>
</comment>
<evidence type="ECO:0000313" key="3">
    <source>
        <dbReference type="Proteomes" id="UP001279734"/>
    </source>
</evidence>
<feature type="region of interest" description="Disordered" evidence="1">
    <location>
        <begin position="1"/>
        <end position="32"/>
    </location>
</feature>
<accession>A0AAD3XR79</accession>
<sequence length="73" mass="8270">MDDEQPWPYEILSSDSNKPEEETTTSIIDRSLKDRKIKNGEVYEAKGQSKPKAASVACNPLVHSCSHRRHSSR</sequence>
<dbReference type="EMBL" id="BSYO01000013">
    <property type="protein sequence ID" value="GMH14158.1"/>
    <property type="molecule type" value="Genomic_DNA"/>
</dbReference>
<organism evidence="2 3">
    <name type="scientific">Nepenthes gracilis</name>
    <name type="common">Slender pitcher plant</name>
    <dbReference type="NCBI Taxonomy" id="150966"/>
    <lineage>
        <taxon>Eukaryota</taxon>
        <taxon>Viridiplantae</taxon>
        <taxon>Streptophyta</taxon>
        <taxon>Embryophyta</taxon>
        <taxon>Tracheophyta</taxon>
        <taxon>Spermatophyta</taxon>
        <taxon>Magnoliopsida</taxon>
        <taxon>eudicotyledons</taxon>
        <taxon>Gunneridae</taxon>
        <taxon>Pentapetalae</taxon>
        <taxon>Caryophyllales</taxon>
        <taxon>Nepenthaceae</taxon>
        <taxon>Nepenthes</taxon>
    </lineage>
</organism>
<name>A0AAD3XR79_NEPGR</name>
<reference evidence="2" key="1">
    <citation type="submission" date="2023-05" db="EMBL/GenBank/DDBJ databases">
        <title>Nepenthes gracilis genome sequencing.</title>
        <authorList>
            <person name="Fukushima K."/>
        </authorList>
    </citation>
    <scope>NUCLEOTIDE SEQUENCE</scope>
    <source>
        <strain evidence="2">SING2019-196</strain>
    </source>
</reference>
<dbReference type="Proteomes" id="UP001279734">
    <property type="component" value="Unassembled WGS sequence"/>
</dbReference>
<proteinExistence type="predicted"/>
<protein>
    <submittedName>
        <fullName evidence="2">Uncharacterized protein</fullName>
    </submittedName>
</protein>
<gene>
    <name evidence="2" type="ORF">Nepgr_015999</name>
</gene>
<evidence type="ECO:0000256" key="1">
    <source>
        <dbReference type="SAM" id="MobiDB-lite"/>
    </source>
</evidence>
<dbReference type="AlphaFoldDB" id="A0AAD3XR79"/>
<evidence type="ECO:0000313" key="2">
    <source>
        <dbReference type="EMBL" id="GMH14158.1"/>
    </source>
</evidence>
<keyword evidence="3" id="KW-1185">Reference proteome</keyword>